<dbReference type="SMART" id="SM00198">
    <property type="entry name" value="SCP"/>
    <property type="match status" value="1"/>
</dbReference>
<keyword evidence="21" id="KW-1185">Reference proteome</keyword>
<protein>
    <submittedName>
        <fullName evidence="22">L-type lectin-domain containing receptor kinase IX.1-like</fullName>
    </submittedName>
</protein>
<dbReference type="PROSITE" id="PS50011">
    <property type="entry name" value="PROTEIN_KINASE_DOM"/>
    <property type="match status" value="1"/>
</dbReference>
<dbReference type="Pfam" id="PF00188">
    <property type="entry name" value="CAP"/>
    <property type="match status" value="1"/>
</dbReference>
<evidence type="ECO:0000256" key="14">
    <source>
        <dbReference type="ARBA" id="ARBA00023170"/>
    </source>
</evidence>
<dbReference type="Proteomes" id="UP000515121">
    <property type="component" value="Unplaced"/>
</dbReference>
<keyword evidence="4" id="KW-1003">Cell membrane</keyword>
<evidence type="ECO:0000256" key="15">
    <source>
        <dbReference type="ARBA" id="ARBA00023180"/>
    </source>
</evidence>
<comment type="similarity">
    <text evidence="3">In the C-terminal section; belongs to the protein kinase superfamily. Ser/Thr protein kinase family.</text>
</comment>
<feature type="chain" id="PRO_5027864388" evidence="19">
    <location>
        <begin position="25"/>
        <end position="571"/>
    </location>
</feature>
<evidence type="ECO:0000259" key="20">
    <source>
        <dbReference type="PROSITE" id="PS50011"/>
    </source>
</evidence>
<dbReference type="Gene3D" id="3.40.33.10">
    <property type="entry name" value="CAP"/>
    <property type="match status" value="1"/>
</dbReference>
<comment type="similarity">
    <text evidence="2">In the N-terminal section; belongs to the leguminous lectin family.</text>
</comment>
<comment type="subcellular location">
    <subcellularLocation>
        <location evidence="1">Cell membrane</location>
        <topology evidence="1">Single-pass type I membrane protein</topology>
    </subcellularLocation>
</comment>
<dbReference type="FunFam" id="3.30.200.20:FF:000168">
    <property type="entry name" value="L-type lectin-domain containing receptor kinase IX.1"/>
    <property type="match status" value="1"/>
</dbReference>
<evidence type="ECO:0000256" key="6">
    <source>
        <dbReference type="ARBA" id="ARBA00022692"/>
    </source>
</evidence>
<dbReference type="PANTHER" id="PTHR27007">
    <property type="match status" value="1"/>
</dbReference>
<feature type="region of interest" description="Disordered" evidence="17">
    <location>
        <begin position="161"/>
        <end position="189"/>
    </location>
</feature>
<evidence type="ECO:0000256" key="3">
    <source>
        <dbReference type="ARBA" id="ARBA00010217"/>
    </source>
</evidence>
<dbReference type="InterPro" id="IPR008271">
    <property type="entry name" value="Ser/Thr_kinase_AS"/>
</dbReference>
<keyword evidence="12 18" id="KW-1133">Transmembrane helix</keyword>
<dbReference type="PRINTS" id="PR00837">
    <property type="entry name" value="V5TPXLIKE"/>
</dbReference>
<keyword evidence="8" id="KW-0430">Lectin</keyword>
<organism evidence="21 22">
    <name type="scientific">Durio zibethinus</name>
    <name type="common">Durian</name>
    <dbReference type="NCBI Taxonomy" id="66656"/>
    <lineage>
        <taxon>Eukaryota</taxon>
        <taxon>Viridiplantae</taxon>
        <taxon>Streptophyta</taxon>
        <taxon>Embryophyta</taxon>
        <taxon>Tracheophyta</taxon>
        <taxon>Spermatophyta</taxon>
        <taxon>Magnoliopsida</taxon>
        <taxon>eudicotyledons</taxon>
        <taxon>Gunneridae</taxon>
        <taxon>Pentapetalae</taxon>
        <taxon>rosids</taxon>
        <taxon>malvids</taxon>
        <taxon>Malvales</taxon>
        <taxon>Malvaceae</taxon>
        <taxon>Helicteroideae</taxon>
        <taxon>Durio</taxon>
    </lineage>
</organism>
<dbReference type="OrthoDB" id="4062651at2759"/>
<proteinExistence type="inferred from homology"/>
<sequence length="571" mass="63402">MNLLEISIALCVLALPLLVFPVSSKDLAQECLDGHNAARKEVGVPSMRWDNVLEAYALNYSQGRIDNCNLDPAVGPSGQNLAWSTTDLSGTDAVKIWVDEKNYYDMQSGLCATGKMCNHYTQVIWINSTQLGCAKVRCNNNGTFITCYYYPAGNIPGKRPTDGIESFIQSVPPRPQNQSPQRPKGSNNRTGLVIGLSVGGASALTFGLGVMTWFISRRKRNRENEFDDHVSEMFFGHDFGNGMGPRKFSLNELAKVTSSFNTENKLGEGGFGSVYRGYLRDLDTYIAVKRVSRTSKQGIKEYASEVKIISQLRHKNLVKLIGWCHERGELMLVYEFMVNGSLDTHLFKGKSLLTWEVRYKIVQDLASALLYLHEEGDYCVLHRDIKTNNIMLDSSFNAKLGDFGLARLVDHAKGLKNTLLAGTLGYMAPECLSSGKASKESDVYSFGVVALEIACGRRSIESKLEESESLLVPWVWKSYGTERILDVADKKLGIAFDSKQMECLVIVGLWCAHPNHDLRPSIRQVIQVLHFEAPLPNLPGSMPLPNYNVPIAPRIGSSEPRISNSTLTIPR</sequence>
<evidence type="ECO:0000256" key="8">
    <source>
        <dbReference type="ARBA" id="ARBA00022734"/>
    </source>
</evidence>
<evidence type="ECO:0000256" key="9">
    <source>
        <dbReference type="ARBA" id="ARBA00022741"/>
    </source>
</evidence>
<evidence type="ECO:0000256" key="17">
    <source>
        <dbReference type="SAM" id="MobiDB-lite"/>
    </source>
</evidence>
<evidence type="ECO:0000256" key="7">
    <source>
        <dbReference type="ARBA" id="ARBA00022729"/>
    </source>
</evidence>
<accession>A0A6P6AHV7</accession>
<dbReference type="CDD" id="cd05381">
    <property type="entry name" value="CAP_PR-1"/>
    <property type="match status" value="1"/>
</dbReference>
<feature type="domain" description="Protein kinase" evidence="20">
    <location>
        <begin position="260"/>
        <end position="533"/>
    </location>
</feature>
<dbReference type="GO" id="GO:0030246">
    <property type="term" value="F:carbohydrate binding"/>
    <property type="evidence" value="ECO:0007669"/>
    <property type="project" value="UniProtKB-KW"/>
</dbReference>
<evidence type="ECO:0000256" key="19">
    <source>
        <dbReference type="SAM" id="SignalP"/>
    </source>
</evidence>
<keyword evidence="10" id="KW-0418">Kinase</keyword>
<reference evidence="22" key="1">
    <citation type="submission" date="2025-08" db="UniProtKB">
        <authorList>
            <consortium name="RefSeq"/>
        </authorList>
    </citation>
    <scope>IDENTIFICATION</scope>
    <source>
        <tissue evidence="22">Fruit stalk</tissue>
    </source>
</reference>
<name>A0A6P6AHV7_DURZI</name>
<keyword evidence="11 16" id="KW-0067">ATP-binding</keyword>
<evidence type="ECO:0000256" key="11">
    <source>
        <dbReference type="ARBA" id="ARBA00022840"/>
    </source>
</evidence>
<keyword evidence="15" id="KW-0325">Glycoprotein</keyword>
<evidence type="ECO:0000313" key="22">
    <source>
        <dbReference type="RefSeq" id="XP_022764462.1"/>
    </source>
</evidence>
<dbReference type="KEGG" id="dzi:111309723"/>
<evidence type="ECO:0000256" key="1">
    <source>
        <dbReference type="ARBA" id="ARBA00004251"/>
    </source>
</evidence>
<dbReference type="InterPro" id="IPR000719">
    <property type="entry name" value="Prot_kinase_dom"/>
</dbReference>
<keyword evidence="7 19" id="KW-0732">Signal</keyword>
<dbReference type="SMART" id="SM00220">
    <property type="entry name" value="S_TKc"/>
    <property type="match status" value="1"/>
</dbReference>
<dbReference type="GO" id="GO:0005524">
    <property type="term" value="F:ATP binding"/>
    <property type="evidence" value="ECO:0007669"/>
    <property type="project" value="UniProtKB-UniRule"/>
</dbReference>
<dbReference type="SUPFAM" id="SSF55797">
    <property type="entry name" value="PR-1-like"/>
    <property type="match status" value="1"/>
</dbReference>
<dbReference type="CDD" id="cd14066">
    <property type="entry name" value="STKc_IRAK"/>
    <property type="match status" value="1"/>
</dbReference>
<dbReference type="GO" id="GO:0002229">
    <property type="term" value="P:defense response to oomycetes"/>
    <property type="evidence" value="ECO:0007669"/>
    <property type="project" value="UniProtKB-ARBA"/>
</dbReference>
<keyword evidence="5" id="KW-0808">Transferase</keyword>
<dbReference type="PROSITE" id="PS00108">
    <property type="entry name" value="PROTEIN_KINASE_ST"/>
    <property type="match status" value="1"/>
</dbReference>
<evidence type="ECO:0000256" key="5">
    <source>
        <dbReference type="ARBA" id="ARBA00022679"/>
    </source>
</evidence>
<evidence type="ECO:0000256" key="10">
    <source>
        <dbReference type="ARBA" id="ARBA00022777"/>
    </source>
</evidence>
<dbReference type="FunFam" id="3.40.33.10:FF:000004">
    <property type="entry name" value="CAP, cysteine-rich secretory protein, antigen 5"/>
    <property type="match status" value="1"/>
</dbReference>
<keyword evidence="14" id="KW-0675">Receptor</keyword>
<dbReference type="AlphaFoldDB" id="A0A6P6AHV7"/>
<evidence type="ECO:0000256" key="2">
    <source>
        <dbReference type="ARBA" id="ARBA00008536"/>
    </source>
</evidence>
<dbReference type="GO" id="GO:0004672">
    <property type="term" value="F:protein kinase activity"/>
    <property type="evidence" value="ECO:0007669"/>
    <property type="project" value="InterPro"/>
</dbReference>
<dbReference type="InterPro" id="IPR035940">
    <property type="entry name" value="CAP_sf"/>
</dbReference>
<keyword evidence="6 18" id="KW-0812">Transmembrane</keyword>
<evidence type="ECO:0000256" key="13">
    <source>
        <dbReference type="ARBA" id="ARBA00023136"/>
    </source>
</evidence>
<feature type="transmembrane region" description="Helical" evidence="18">
    <location>
        <begin position="192"/>
        <end position="215"/>
    </location>
</feature>
<dbReference type="FunFam" id="1.10.510.10:FF:000240">
    <property type="entry name" value="Lectin-domain containing receptor kinase A4.3"/>
    <property type="match status" value="1"/>
</dbReference>
<dbReference type="InterPro" id="IPR001283">
    <property type="entry name" value="CRISP-related"/>
</dbReference>
<dbReference type="InterPro" id="IPR050528">
    <property type="entry name" value="L-type_Lectin-RKs"/>
</dbReference>
<dbReference type="Pfam" id="PF00069">
    <property type="entry name" value="Pkinase"/>
    <property type="match status" value="1"/>
</dbReference>
<evidence type="ECO:0000256" key="12">
    <source>
        <dbReference type="ARBA" id="ARBA00022989"/>
    </source>
</evidence>
<evidence type="ECO:0000313" key="21">
    <source>
        <dbReference type="Proteomes" id="UP000515121"/>
    </source>
</evidence>
<dbReference type="RefSeq" id="XP_022764462.1">
    <property type="nucleotide sequence ID" value="XM_022908727.1"/>
</dbReference>
<dbReference type="GO" id="GO:0005886">
    <property type="term" value="C:plasma membrane"/>
    <property type="evidence" value="ECO:0007669"/>
    <property type="project" value="UniProtKB-SubCell"/>
</dbReference>
<keyword evidence="13 18" id="KW-0472">Membrane</keyword>
<dbReference type="InterPro" id="IPR017441">
    <property type="entry name" value="Protein_kinase_ATP_BS"/>
</dbReference>
<feature type="signal peptide" evidence="19">
    <location>
        <begin position="1"/>
        <end position="24"/>
    </location>
</feature>
<evidence type="ECO:0000256" key="16">
    <source>
        <dbReference type="PROSITE-ProRule" id="PRU10141"/>
    </source>
</evidence>
<evidence type="ECO:0000256" key="18">
    <source>
        <dbReference type="SAM" id="Phobius"/>
    </source>
</evidence>
<dbReference type="Gene3D" id="3.30.200.20">
    <property type="entry name" value="Phosphorylase Kinase, domain 1"/>
    <property type="match status" value="1"/>
</dbReference>
<dbReference type="Gene3D" id="1.10.510.10">
    <property type="entry name" value="Transferase(Phosphotransferase) domain 1"/>
    <property type="match status" value="1"/>
</dbReference>
<dbReference type="InterPro" id="IPR011009">
    <property type="entry name" value="Kinase-like_dom_sf"/>
</dbReference>
<dbReference type="GeneID" id="111309723"/>
<gene>
    <name evidence="22" type="primary">LOC111309723</name>
</gene>
<dbReference type="InterPro" id="IPR014044">
    <property type="entry name" value="CAP_dom"/>
</dbReference>
<evidence type="ECO:0000256" key="4">
    <source>
        <dbReference type="ARBA" id="ARBA00022475"/>
    </source>
</evidence>
<dbReference type="PROSITE" id="PS00107">
    <property type="entry name" value="PROTEIN_KINASE_ATP"/>
    <property type="match status" value="1"/>
</dbReference>
<feature type="binding site" evidence="16">
    <location>
        <position position="289"/>
    </location>
    <ligand>
        <name>ATP</name>
        <dbReference type="ChEBI" id="CHEBI:30616"/>
    </ligand>
</feature>
<keyword evidence="9 16" id="KW-0547">Nucleotide-binding</keyword>
<dbReference type="SUPFAM" id="SSF56112">
    <property type="entry name" value="Protein kinase-like (PK-like)"/>
    <property type="match status" value="1"/>
</dbReference>